<evidence type="ECO:0000313" key="4">
    <source>
        <dbReference type="EMBL" id="MBO8434775.1"/>
    </source>
</evidence>
<dbReference type="InterPro" id="IPR014217">
    <property type="entry name" value="Spore_III_AA"/>
</dbReference>
<evidence type="ECO:0000256" key="2">
    <source>
        <dbReference type="ARBA" id="ARBA00022840"/>
    </source>
</evidence>
<dbReference type="AlphaFoldDB" id="A0A9D9DXE9"/>
<evidence type="ECO:0000259" key="3">
    <source>
        <dbReference type="Pfam" id="PF19568"/>
    </source>
</evidence>
<reference evidence="4" key="2">
    <citation type="journal article" date="2021" name="PeerJ">
        <title>Extensive microbial diversity within the chicken gut microbiome revealed by metagenomics and culture.</title>
        <authorList>
            <person name="Gilroy R."/>
            <person name="Ravi A."/>
            <person name="Getino M."/>
            <person name="Pursley I."/>
            <person name="Horton D.L."/>
            <person name="Alikhan N.F."/>
            <person name="Baker D."/>
            <person name="Gharbi K."/>
            <person name="Hall N."/>
            <person name="Watson M."/>
            <person name="Adriaenssens E.M."/>
            <person name="Foster-Nyarko E."/>
            <person name="Jarju S."/>
            <person name="Secka A."/>
            <person name="Antonio M."/>
            <person name="Oren A."/>
            <person name="Chaudhuri R.R."/>
            <person name="La Ragione R."/>
            <person name="Hildebrand F."/>
            <person name="Pallen M.J."/>
        </authorList>
    </citation>
    <scope>NUCLEOTIDE SEQUENCE</scope>
    <source>
        <strain evidence="4">F6-4510</strain>
    </source>
</reference>
<dbReference type="Proteomes" id="UP000823611">
    <property type="component" value="Unassembled WGS sequence"/>
</dbReference>
<feature type="domain" description="Stage III sporulation protein AA AAA+ ATPase" evidence="3">
    <location>
        <begin position="22"/>
        <end position="300"/>
    </location>
</feature>
<dbReference type="PANTHER" id="PTHR20953">
    <property type="entry name" value="KINASE-RELATED"/>
    <property type="match status" value="1"/>
</dbReference>
<evidence type="ECO:0000313" key="5">
    <source>
        <dbReference type="Proteomes" id="UP000823611"/>
    </source>
</evidence>
<dbReference type="InterPro" id="IPR045735">
    <property type="entry name" value="Spore_III_AA_AAA+_ATPase"/>
</dbReference>
<keyword evidence="1" id="KW-0547">Nucleotide-binding</keyword>
<dbReference type="SUPFAM" id="SSF52540">
    <property type="entry name" value="P-loop containing nucleoside triphosphate hydrolases"/>
    <property type="match status" value="1"/>
</dbReference>
<proteinExistence type="predicted"/>
<sequence>MIKDELLNSLGGIVKRSAEVFSNEDYEKIYEIRIRTGKPLIFMTNEGEYFVDNNFKKTRNIDNAIKVEKDDINKTVELMSRYSMYAFDEDVKRGFITIRGGHRAGIVGRVVLEKGQVKTIKGITGINIRISRELKGCSHNIMRFIADEKKVNNTMIISPPAYGKTTILRDIGRNISNSGRNVCFIDERSEIGGGVMGEVKNDLGLRTDVLDGCPKVFGMEMAIRSMSPQVIAVDEIGTEEDVKAMVQAFNSGVSVICTVHGNDIYDIEMKKSLSTIINEKYFDRYVVLGKRGSSFSIYDKNRSLIYKG</sequence>
<dbReference type="Gene3D" id="3.40.50.300">
    <property type="entry name" value="P-loop containing nucleotide triphosphate hydrolases"/>
    <property type="match status" value="1"/>
</dbReference>
<evidence type="ECO:0000256" key="1">
    <source>
        <dbReference type="ARBA" id="ARBA00022741"/>
    </source>
</evidence>
<protein>
    <submittedName>
        <fullName evidence="4">Stage III sporulation protein AA</fullName>
    </submittedName>
</protein>
<comment type="caution">
    <text evidence="4">The sequence shown here is derived from an EMBL/GenBank/DDBJ whole genome shotgun (WGS) entry which is preliminary data.</text>
</comment>
<reference evidence="4" key="1">
    <citation type="submission" date="2020-10" db="EMBL/GenBank/DDBJ databases">
        <authorList>
            <person name="Gilroy R."/>
        </authorList>
    </citation>
    <scope>NUCLEOTIDE SEQUENCE</scope>
    <source>
        <strain evidence="4">F6-4510</strain>
    </source>
</reference>
<name>A0A9D9DXE9_9FIRM</name>
<dbReference type="InterPro" id="IPR027417">
    <property type="entry name" value="P-loop_NTPase"/>
</dbReference>
<dbReference type="GO" id="GO:0005524">
    <property type="term" value="F:ATP binding"/>
    <property type="evidence" value="ECO:0007669"/>
    <property type="project" value="UniProtKB-KW"/>
</dbReference>
<accession>A0A9D9DXE9</accession>
<dbReference type="Pfam" id="PF19568">
    <property type="entry name" value="Spore_III_AA"/>
    <property type="match status" value="1"/>
</dbReference>
<dbReference type="EMBL" id="JADIMX010000106">
    <property type="protein sequence ID" value="MBO8434775.1"/>
    <property type="molecule type" value="Genomic_DNA"/>
</dbReference>
<keyword evidence="2" id="KW-0067">ATP-binding</keyword>
<organism evidence="4 5">
    <name type="scientific">Candidatus Fimicola merdigallinarum</name>
    <dbReference type="NCBI Taxonomy" id="2840819"/>
    <lineage>
        <taxon>Bacteria</taxon>
        <taxon>Bacillati</taxon>
        <taxon>Bacillota</taxon>
        <taxon>Clostridia</taxon>
        <taxon>Lachnospirales</taxon>
        <taxon>Lachnospiraceae</taxon>
        <taxon>Lachnospiraceae incertae sedis</taxon>
        <taxon>Candidatus Fimicola</taxon>
    </lineage>
</organism>
<dbReference type="NCBIfam" id="TIGR02858">
    <property type="entry name" value="spore_III_AA"/>
    <property type="match status" value="1"/>
</dbReference>
<gene>
    <name evidence="4" type="primary">spoIIIAA</name>
    <name evidence="4" type="ORF">IAC55_05575</name>
</gene>
<dbReference type="PANTHER" id="PTHR20953:SF3">
    <property type="entry name" value="P-LOOP CONTAINING NUCLEOSIDE TRIPHOSPHATE HYDROLASES SUPERFAMILY PROTEIN"/>
    <property type="match status" value="1"/>
</dbReference>